<feature type="binding site" evidence="7">
    <location>
        <position position="254"/>
    </location>
    <ligand>
        <name>ATP</name>
        <dbReference type="ChEBI" id="CHEBI:30616"/>
    </ligand>
</feature>
<dbReference type="HAMAP" id="MF_00249">
    <property type="entry name" value="HslU"/>
    <property type="match status" value="1"/>
</dbReference>
<dbReference type="Pfam" id="PF07724">
    <property type="entry name" value="AAA_2"/>
    <property type="match status" value="1"/>
</dbReference>
<accession>A0A6J4ECG3</accession>
<keyword evidence="11" id="KW-0645">Protease</keyword>
<feature type="binding site" evidence="7">
    <location>
        <begin position="59"/>
        <end position="64"/>
    </location>
    <ligand>
        <name>ATP</name>
        <dbReference type="ChEBI" id="CHEBI:30616"/>
    </ligand>
</feature>
<evidence type="ECO:0000256" key="4">
    <source>
        <dbReference type="ARBA" id="ARBA00022741"/>
    </source>
</evidence>
<dbReference type="NCBIfam" id="TIGR00390">
    <property type="entry name" value="hslU"/>
    <property type="match status" value="1"/>
</dbReference>
<dbReference type="Pfam" id="PF00004">
    <property type="entry name" value="AAA"/>
    <property type="match status" value="1"/>
</dbReference>
<evidence type="ECO:0000313" key="12">
    <source>
        <dbReference type="EMBL" id="GJN52937.1"/>
    </source>
</evidence>
<dbReference type="PANTHER" id="PTHR48102">
    <property type="entry name" value="ATP-DEPENDENT CLP PROTEASE ATP-BINDING SUBUNIT CLPX-LIKE, MITOCHONDRIAL-RELATED"/>
    <property type="match status" value="1"/>
</dbReference>
<evidence type="ECO:0000313" key="11">
    <source>
        <dbReference type="EMBL" id="BCG27432.1"/>
    </source>
</evidence>
<evidence type="ECO:0000256" key="6">
    <source>
        <dbReference type="ARBA" id="ARBA00023186"/>
    </source>
</evidence>
<evidence type="ECO:0000256" key="8">
    <source>
        <dbReference type="SAM" id="MobiDB-lite"/>
    </source>
</evidence>
<dbReference type="KEGG" id="ptw:TUM18999_56230"/>
<dbReference type="InterPro" id="IPR027417">
    <property type="entry name" value="P-loop_NTPase"/>
</dbReference>
<feature type="domain" description="AAA+ ATPase" evidence="9">
    <location>
        <begin position="48"/>
        <end position="330"/>
    </location>
</feature>
<dbReference type="InterPro" id="IPR050052">
    <property type="entry name" value="ATP-dep_Clp_protease_ClpX"/>
</dbReference>
<organism evidence="11 13">
    <name type="scientific">Pseudomonas tohonis</name>
    <dbReference type="NCBI Taxonomy" id="2725477"/>
    <lineage>
        <taxon>Bacteria</taxon>
        <taxon>Pseudomonadati</taxon>
        <taxon>Pseudomonadota</taxon>
        <taxon>Gammaproteobacteria</taxon>
        <taxon>Pseudomonadales</taxon>
        <taxon>Pseudomonadaceae</taxon>
        <taxon>Pseudomonas</taxon>
    </lineage>
</organism>
<dbReference type="NCBIfam" id="NF003544">
    <property type="entry name" value="PRK05201.1"/>
    <property type="match status" value="1"/>
</dbReference>
<feature type="binding site" evidence="7">
    <location>
        <position position="391"/>
    </location>
    <ligand>
        <name>ATP</name>
        <dbReference type="ChEBI" id="CHEBI:30616"/>
    </ligand>
</feature>
<dbReference type="SMART" id="SM00382">
    <property type="entry name" value="AAA"/>
    <property type="match status" value="1"/>
</dbReference>
<feature type="region of interest" description="Disordered" evidence="8">
    <location>
        <begin position="136"/>
        <end position="155"/>
    </location>
</feature>
<comment type="subcellular location">
    <subcellularLocation>
        <location evidence="1 7">Cytoplasm</location>
    </subcellularLocation>
</comment>
<keyword evidence="6 7" id="KW-0143">Chaperone</keyword>
<dbReference type="PANTHER" id="PTHR48102:SF3">
    <property type="entry name" value="ATP-DEPENDENT PROTEASE ATPASE SUBUNIT HSLU"/>
    <property type="match status" value="1"/>
</dbReference>
<gene>
    <name evidence="7 11" type="primary">hslU</name>
    <name evidence="11" type="ORF">TUM18999_56230</name>
    <name evidence="12" type="ORF">TUM20286_26890</name>
</gene>
<evidence type="ECO:0000313" key="14">
    <source>
        <dbReference type="Proteomes" id="UP001054892"/>
    </source>
</evidence>
<dbReference type="Gene3D" id="1.10.8.60">
    <property type="match status" value="1"/>
</dbReference>
<dbReference type="GO" id="GO:0016887">
    <property type="term" value="F:ATP hydrolysis activity"/>
    <property type="evidence" value="ECO:0007669"/>
    <property type="project" value="InterPro"/>
</dbReference>
<dbReference type="Proteomes" id="UP000509383">
    <property type="component" value="Chromosome"/>
</dbReference>
<dbReference type="FunFam" id="3.40.50.300:FF:000220">
    <property type="entry name" value="ATP-dependent protease ATPase subunit HslU"/>
    <property type="match status" value="1"/>
</dbReference>
<feature type="binding site" evidence="7">
    <location>
        <position position="319"/>
    </location>
    <ligand>
        <name>ATP</name>
        <dbReference type="ChEBI" id="CHEBI:30616"/>
    </ligand>
</feature>
<dbReference type="AlphaFoldDB" id="A0A6J4ECG3"/>
<dbReference type="InterPro" id="IPR004491">
    <property type="entry name" value="HslU"/>
</dbReference>
<dbReference type="RefSeq" id="WP_173171150.1">
    <property type="nucleotide sequence ID" value="NZ_AP023189.1"/>
</dbReference>
<comment type="subunit">
    <text evidence="7">A double ring-shaped homohexamer of HslV is capped on each side by a ring-shaped HslU homohexamer. The assembly of the HslU/HslV complex is dependent on binding of ATP.</text>
</comment>
<dbReference type="EMBL" id="BQKM01000005">
    <property type="protein sequence ID" value="GJN52937.1"/>
    <property type="molecule type" value="Genomic_DNA"/>
</dbReference>
<dbReference type="GO" id="GO:0043335">
    <property type="term" value="P:protein unfolding"/>
    <property type="evidence" value="ECO:0007669"/>
    <property type="project" value="UniProtKB-UniRule"/>
</dbReference>
<dbReference type="GO" id="GO:0005524">
    <property type="term" value="F:ATP binding"/>
    <property type="evidence" value="ECO:0007669"/>
    <property type="project" value="UniProtKB-UniRule"/>
</dbReference>
<evidence type="ECO:0000259" key="10">
    <source>
        <dbReference type="SMART" id="SM01086"/>
    </source>
</evidence>
<evidence type="ECO:0000256" key="1">
    <source>
        <dbReference type="ARBA" id="ARBA00004496"/>
    </source>
</evidence>
<dbReference type="EMBL" id="AP023189">
    <property type="protein sequence ID" value="BCG27432.1"/>
    <property type="molecule type" value="Genomic_DNA"/>
</dbReference>
<evidence type="ECO:0000313" key="13">
    <source>
        <dbReference type="Proteomes" id="UP000509383"/>
    </source>
</evidence>
<dbReference type="GO" id="GO:0009376">
    <property type="term" value="C:HslUV protease complex"/>
    <property type="evidence" value="ECO:0007669"/>
    <property type="project" value="UniProtKB-UniRule"/>
</dbReference>
<dbReference type="CDD" id="cd19498">
    <property type="entry name" value="RecA-like_HslU"/>
    <property type="match status" value="1"/>
</dbReference>
<dbReference type="FunFam" id="1.10.8.10:FF:000028">
    <property type="entry name" value="ATP-dependent protease ATPase subunit HslU"/>
    <property type="match status" value="1"/>
</dbReference>
<dbReference type="InterPro" id="IPR003959">
    <property type="entry name" value="ATPase_AAA_core"/>
</dbReference>
<protein>
    <recommendedName>
        <fullName evidence="7">ATP-dependent protease ATPase subunit HslU</fullName>
    </recommendedName>
    <alternativeName>
        <fullName evidence="7">Unfoldase HslU</fullName>
    </alternativeName>
</protein>
<evidence type="ECO:0000256" key="5">
    <source>
        <dbReference type="ARBA" id="ARBA00022840"/>
    </source>
</evidence>
<name>A0A6J4ECG3_9PSED</name>
<evidence type="ECO:0000256" key="2">
    <source>
        <dbReference type="ARBA" id="ARBA00009771"/>
    </source>
</evidence>
<dbReference type="SMART" id="SM01086">
    <property type="entry name" value="ClpB_D2-small"/>
    <property type="match status" value="1"/>
</dbReference>
<comment type="function">
    <text evidence="7">ATPase subunit of a proteasome-like degradation complex; this subunit has chaperone activity. The binding of ATP and its subsequent hydrolysis by HslU are essential for unfolding of protein substrates subsequently hydrolyzed by HslV. HslU recognizes the N-terminal part of its protein substrates and unfolds these before they are guided to HslV for hydrolysis.</text>
</comment>
<dbReference type="FunFam" id="3.40.50.300:FF:000213">
    <property type="entry name" value="ATP-dependent protease ATPase subunit HslU"/>
    <property type="match status" value="1"/>
</dbReference>
<proteinExistence type="inferred from homology"/>
<reference evidence="11 13" key="1">
    <citation type="submission" date="2020-05" db="EMBL/GenBank/DDBJ databases">
        <title>Characterization of novel class B3 metallo-beta-lactamase from novel Pseudomonas species.</title>
        <authorList>
            <person name="Yamada K."/>
            <person name="Aoki K."/>
            <person name="Ishii Y."/>
        </authorList>
    </citation>
    <scope>NUCLEOTIDE SEQUENCE [LARGE SCALE GENOMIC DNA]</scope>
    <source>
        <strain evidence="11 13">TUM18999</strain>
        <strain evidence="12 14">TUM20286</strain>
    </source>
</reference>
<keyword evidence="5 7" id="KW-0067">ATP-binding</keyword>
<dbReference type="InterPro" id="IPR019489">
    <property type="entry name" value="Clp_ATPase_C"/>
</dbReference>
<keyword evidence="14" id="KW-1185">Reference proteome</keyword>
<evidence type="ECO:0000259" key="9">
    <source>
        <dbReference type="SMART" id="SM00382"/>
    </source>
</evidence>
<dbReference type="Gene3D" id="3.40.50.300">
    <property type="entry name" value="P-loop containing nucleotide triphosphate hydrolases"/>
    <property type="match status" value="2"/>
</dbReference>
<dbReference type="GO" id="GO:0008233">
    <property type="term" value="F:peptidase activity"/>
    <property type="evidence" value="ECO:0007669"/>
    <property type="project" value="UniProtKB-KW"/>
</dbReference>
<evidence type="ECO:0000256" key="7">
    <source>
        <dbReference type="HAMAP-Rule" id="MF_00249"/>
    </source>
</evidence>
<comment type="similarity">
    <text evidence="2 7">Belongs to the ClpX chaperone family. HslU subfamily.</text>
</comment>
<feature type="domain" description="Clp ATPase C-terminal" evidence="10">
    <location>
        <begin position="333"/>
        <end position="436"/>
    </location>
</feature>
<keyword evidence="11" id="KW-0378">Hydrolase</keyword>
<dbReference type="GO" id="GO:0036402">
    <property type="term" value="F:proteasome-activating activity"/>
    <property type="evidence" value="ECO:0007669"/>
    <property type="project" value="UniProtKB-UniRule"/>
</dbReference>
<dbReference type="Proteomes" id="UP001054892">
    <property type="component" value="Unassembled WGS sequence"/>
</dbReference>
<feature type="binding site" evidence="7">
    <location>
        <position position="17"/>
    </location>
    <ligand>
        <name>ATP</name>
        <dbReference type="ChEBI" id="CHEBI:30616"/>
    </ligand>
</feature>
<dbReference type="InterPro" id="IPR003593">
    <property type="entry name" value="AAA+_ATPase"/>
</dbReference>
<evidence type="ECO:0000256" key="3">
    <source>
        <dbReference type="ARBA" id="ARBA00022490"/>
    </source>
</evidence>
<dbReference type="SUPFAM" id="SSF52540">
    <property type="entry name" value="P-loop containing nucleoside triphosphate hydrolases"/>
    <property type="match status" value="1"/>
</dbReference>
<keyword evidence="4 7" id="KW-0547">Nucleotide-binding</keyword>
<keyword evidence="3 7" id="KW-0963">Cytoplasm</keyword>
<sequence length="445" mass="49953">MSMTPREIVHELNRHIIGQDDAKRAVAIALRNRWRRMQLPVELRAEVTPKNILMIGPTGVGKTEIARRLAKLANAPFLKVEATKFTEVGYVGRDVESIIRDLADAAVKMMREQEMHKVRFRAEDAAEDRILDALLPPARNGFGDEPQREDSNTRQLFRKRLREGQLDDKEIDIEVAESPAGVEIMAPPGMEEMTSQLQNLFSNMGKGKRKSRKLKVKEALKLVRDEEAARLVNEEELKARALEAVEQNGIVFIDEIDKVAKRGNVGGADVSREGVQRDLLPLIEGCTVNTKLGMVKTDHILFIASGAFHLSKPSDLVPELQGRLPIRVELKALSPEDFERILTEPHASLTEQYSALLKTEGLNIEFAPEGIKRLAEIAWQVNEKTENIGARRLHTLLERLLEEVSFSAGDLAAQHDEKPILIDAAYVNSHLGELAKDEDLSRYIL</sequence>